<dbReference type="AlphaFoldDB" id="A0A9Q0L4N5"/>
<protein>
    <submittedName>
        <fullName evidence="3">Uncharacterized protein</fullName>
    </submittedName>
</protein>
<feature type="compositionally biased region" description="Polar residues" evidence="2">
    <location>
        <begin position="181"/>
        <end position="197"/>
    </location>
</feature>
<feature type="compositionally biased region" description="Acidic residues" evidence="2">
    <location>
        <begin position="115"/>
        <end position="126"/>
    </location>
</feature>
<evidence type="ECO:0000313" key="3">
    <source>
        <dbReference type="EMBL" id="KAJ4982175.1"/>
    </source>
</evidence>
<keyword evidence="1" id="KW-0175">Coiled coil</keyword>
<feature type="region of interest" description="Disordered" evidence="2">
    <location>
        <begin position="1"/>
        <end position="23"/>
    </location>
</feature>
<accession>A0A9Q0L4N5</accession>
<proteinExistence type="predicted"/>
<feature type="coiled-coil region" evidence="1">
    <location>
        <begin position="208"/>
        <end position="257"/>
    </location>
</feature>
<evidence type="ECO:0000256" key="1">
    <source>
        <dbReference type="SAM" id="Coils"/>
    </source>
</evidence>
<comment type="caution">
    <text evidence="3">The sequence shown here is derived from an EMBL/GenBank/DDBJ whole genome shotgun (WGS) entry which is preliminary data.</text>
</comment>
<gene>
    <name evidence="3" type="ORF">NE237_033012</name>
</gene>
<name>A0A9Q0L4N5_9MAGN</name>
<sequence length="290" mass="31673">MLIPMEKKGPQEDAGKETSKAQKPIERYLSTSIWAWIEDEEWEEMLEQDMFTEVLVARVEIASTVAVKLIQEPWTSATPSSGSDSTPPSVNETPKVPQAPEVPNVPVLANPLADKDEEDEDEDEDNIPITHHKRCKPSDPVGTQEAEIQVPQGVLRPHGSAEVQATSSAQKNKGLDFQRLTAPSPTATGQKDPTTTVVPKGKASAAQVAQSQDEALAVKKEIEAALEAKKKHLEAKIVEAKQKKTKAKRAASDMEASADNALLAMTKTKELFSELKRKHDDLVVSTKEVN</sequence>
<evidence type="ECO:0000313" key="4">
    <source>
        <dbReference type="Proteomes" id="UP001141806"/>
    </source>
</evidence>
<dbReference type="EMBL" id="JAMYWD010000001">
    <property type="protein sequence ID" value="KAJ4982175.1"/>
    <property type="molecule type" value="Genomic_DNA"/>
</dbReference>
<feature type="compositionally biased region" description="Low complexity" evidence="2">
    <location>
        <begin position="75"/>
        <end position="89"/>
    </location>
</feature>
<organism evidence="3 4">
    <name type="scientific">Protea cynaroides</name>
    <dbReference type="NCBI Taxonomy" id="273540"/>
    <lineage>
        <taxon>Eukaryota</taxon>
        <taxon>Viridiplantae</taxon>
        <taxon>Streptophyta</taxon>
        <taxon>Embryophyta</taxon>
        <taxon>Tracheophyta</taxon>
        <taxon>Spermatophyta</taxon>
        <taxon>Magnoliopsida</taxon>
        <taxon>Proteales</taxon>
        <taxon>Proteaceae</taxon>
        <taxon>Protea</taxon>
    </lineage>
</organism>
<evidence type="ECO:0000256" key="2">
    <source>
        <dbReference type="SAM" id="MobiDB-lite"/>
    </source>
</evidence>
<feature type="region of interest" description="Disordered" evidence="2">
    <location>
        <begin position="75"/>
        <end position="205"/>
    </location>
</feature>
<keyword evidence="4" id="KW-1185">Reference proteome</keyword>
<dbReference type="Proteomes" id="UP001141806">
    <property type="component" value="Unassembled WGS sequence"/>
</dbReference>
<reference evidence="3" key="1">
    <citation type="journal article" date="2023" name="Plant J.">
        <title>The genome of the king protea, Protea cynaroides.</title>
        <authorList>
            <person name="Chang J."/>
            <person name="Duong T.A."/>
            <person name="Schoeman C."/>
            <person name="Ma X."/>
            <person name="Roodt D."/>
            <person name="Barker N."/>
            <person name="Li Z."/>
            <person name="Van de Peer Y."/>
            <person name="Mizrachi E."/>
        </authorList>
    </citation>
    <scope>NUCLEOTIDE SEQUENCE</scope>
    <source>
        <tissue evidence="3">Young leaves</tissue>
    </source>
</reference>